<evidence type="ECO:0000256" key="4">
    <source>
        <dbReference type="ARBA" id="ARBA00023143"/>
    </source>
</evidence>
<keyword evidence="8" id="KW-0966">Cell projection</keyword>
<evidence type="ECO:0000259" key="7">
    <source>
        <dbReference type="Pfam" id="PF07195"/>
    </source>
</evidence>
<protein>
    <recommendedName>
        <fullName evidence="5">Flagellar hook-associated protein 2</fullName>
        <shortName evidence="5">HAP2</shortName>
    </recommendedName>
    <alternativeName>
        <fullName evidence="5">Flagellar cap protein</fullName>
    </alternativeName>
</protein>
<comment type="similarity">
    <text evidence="1 5">Belongs to the FliD family.</text>
</comment>
<evidence type="ECO:0000256" key="2">
    <source>
        <dbReference type="ARBA" id="ARBA00011255"/>
    </source>
</evidence>
<keyword evidence="8" id="KW-0282">Flagellum</keyword>
<name>A0ABW7HCG6_9BURK</name>
<dbReference type="InterPro" id="IPR003481">
    <property type="entry name" value="FliD_N"/>
</dbReference>
<dbReference type="InterPro" id="IPR040026">
    <property type="entry name" value="FliD"/>
</dbReference>
<proteinExistence type="inferred from homology"/>
<evidence type="ECO:0000256" key="3">
    <source>
        <dbReference type="ARBA" id="ARBA00023054"/>
    </source>
</evidence>
<feature type="domain" description="Flagellar hook-associated protein 2 C-terminal" evidence="7">
    <location>
        <begin position="233"/>
        <end position="383"/>
    </location>
</feature>
<comment type="subunit">
    <text evidence="2 5">Homopentamer.</text>
</comment>
<reference evidence="8 9" key="1">
    <citation type="submission" date="2024-08" db="EMBL/GenBank/DDBJ databases">
        <authorList>
            <person name="Lu H."/>
        </authorList>
    </citation>
    <scope>NUCLEOTIDE SEQUENCE [LARGE SCALE GENOMIC DNA]</scope>
    <source>
        <strain evidence="8 9">BYS78W</strain>
    </source>
</reference>
<gene>
    <name evidence="8" type="primary">fliD</name>
    <name evidence="8" type="ORF">ACG04R_12425</name>
</gene>
<evidence type="ECO:0000259" key="6">
    <source>
        <dbReference type="Pfam" id="PF02465"/>
    </source>
</evidence>
<keyword evidence="5" id="KW-0964">Secreted</keyword>
<evidence type="ECO:0000256" key="5">
    <source>
        <dbReference type="RuleBase" id="RU362066"/>
    </source>
</evidence>
<dbReference type="PANTHER" id="PTHR30288">
    <property type="entry name" value="FLAGELLAR CAP/ASSEMBLY PROTEIN FLID"/>
    <property type="match status" value="1"/>
</dbReference>
<keyword evidence="8" id="KW-0969">Cilium</keyword>
<organism evidence="8 9">
    <name type="scientific">Pelomonas candidula</name>
    <dbReference type="NCBI Taxonomy" id="3299025"/>
    <lineage>
        <taxon>Bacteria</taxon>
        <taxon>Pseudomonadati</taxon>
        <taxon>Pseudomonadota</taxon>
        <taxon>Betaproteobacteria</taxon>
        <taxon>Burkholderiales</taxon>
        <taxon>Sphaerotilaceae</taxon>
        <taxon>Roseateles</taxon>
    </lineage>
</organism>
<dbReference type="Pfam" id="PF07195">
    <property type="entry name" value="FliD_C"/>
    <property type="match status" value="1"/>
</dbReference>
<dbReference type="PANTHER" id="PTHR30288:SF0">
    <property type="entry name" value="FLAGELLAR HOOK-ASSOCIATED PROTEIN 2"/>
    <property type="match status" value="1"/>
</dbReference>
<dbReference type="EMBL" id="JBIGIC010000005">
    <property type="protein sequence ID" value="MFG6487479.1"/>
    <property type="molecule type" value="Genomic_DNA"/>
</dbReference>
<comment type="caution">
    <text evidence="8">The sequence shown here is derived from an EMBL/GenBank/DDBJ whole genome shotgun (WGS) entry which is preliminary data.</text>
</comment>
<keyword evidence="9" id="KW-1185">Reference proteome</keyword>
<accession>A0ABW7HCG6</accession>
<keyword evidence="4 5" id="KW-0975">Bacterial flagellum</keyword>
<comment type="function">
    <text evidence="5">Required for morphogenesis and for the elongation of the flagellar filament by facilitating polymerization of the flagellin monomers at the tip of growing filament. Forms a capping structure, which prevents flagellin subunits (transported through the central channel of the flagellum) from leaking out without polymerization at the distal end.</text>
</comment>
<sequence length="483" mass="47091">MATNALLPGLLGSLYGTPGIGNDVGLLGALESLSAPTTVPASYSAQVSLSGLGQLQSSSDSFESALQLLQGAGGSTARQLGNANPSVLAVTALASAAQGSYRVDVTGLAQSQSLQSAAYATPDSTVIGTGTLTLQLGRYDAASNSFTTGTAAPVSVSIGAGTLNDVASSINAASAGINASVVHGNGGYELVLSSASTGAGQGFEVQVDNPALAALAYDPTNPGAGGLVLTQGAQDASLSVNGVSQTSASNLAITLAPGLTANLLQPGSTTLAVAPDNSGLLSQAQGLVSAFNTLQSSLNTLQSGTGPETDVAQLYGESLQLAAFGAYDNGSSALTTLGQIGLGYQASAGTGGATLALDAAAFNSALAADPTGTASLLGQAVQTLSTIASTYGDPGGIIGSTESAYQGTFYLDQLLQGGITPSPPSAQDLANNQFAAGPLSATQIAGLQQYAYAVLPLQQDASNATLLADLYGGLSGGALSVLA</sequence>
<dbReference type="InterPro" id="IPR010809">
    <property type="entry name" value="FliD_C"/>
</dbReference>
<comment type="subcellular location">
    <subcellularLocation>
        <location evidence="5">Secreted</location>
    </subcellularLocation>
    <subcellularLocation>
        <location evidence="5">Bacterial flagellum</location>
    </subcellularLocation>
</comment>
<keyword evidence="3" id="KW-0175">Coiled coil</keyword>
<evidence type="ECO:0000313" key="8">
    <source>
        <dbReference type="EMBL" id="MFG6487479.1"/>
    </source>
</evidence>
<evidence type="ECO:0000256" key="1">
    <source>
        <dbReference type="ARBA" id="ARBA00009764"/>
    </source>
</evidence>
<dbReference type="Proteomes" id="UP001606134">
    <property type="component" value="Unassembled WGS sequence"/>
</dbReference>
<evidence type="ECO:0000313" key="9">
    <source>
        <dbReference type="Proteomes" id="UP001606134"/>
    </source>
</evidence>
<feature type="domain" description="Flagellar hook-associated protein 2 N-terminal" evidence="6">
    <location>
        <begin position="46"/>
        <end position="112"/>
    </location>
</feature>
<dbReference type="RefSeq" id="WP_394410425.1">
    <property type="nucleotide sequence ID" value="NZ_JBIGIC010000005.1"/>
</dbReference>
<dbReference type="Pfam" id="PF02465">
    <property type="entry name" value="FliD_N"/>
    <property type="match status" value="1"/>
</dbReference>